<keyword evidence="2" id="KW-1185">Reference proteome</keyword>
<evidence type="ECO:0000313" key="2">
    <source>
        <dbReference type="Proteomes" id="UP000070560"/>
    </source>
</evidence>
<reference evidence="1 2" key="1">
    <citation type="submission" date="2015-10" db="EMBL/GenBank/DDBJ databases">
        <title>Candidatus Desulfofervidus auxilii, a hydrogenotrophic sulfate-reducing bacterium involved in the thermophilic anaerobic oxidation of methane.</title>
        <authorList>
            <person name="Krukenberg V."/>
            <person name="Richter M."/>
            <person name="Wegener G."/>
        </authorList>
    </citation>
    <scope>NUCLEOTIDE SEQUENCE [LARGE SCALE GENOMIC DNA]</scope>
    <source>
        <strain evidence="1 2">HS1</strain>
    </source>
</reference>
<dbReference type="AlphaFoldDB" id="A0A7U4QMS6"/>
<dbReference type="EMBL" id="CP013015">
    <property type="protein sequence ID" value="AMM42222.1"/>
    <property type="molecule type" value="Genomic_DNA"/>
</dbReference>
<proteinExistence type="predicted"/>
<protein>
    <submittedName>
        <fullName evidence="1">Secreted protein</fullName>
    </submittedName>
</protein>
<dbReference type="Proteomes" id="UP000070560">
    <property type="component" value="Chromosome"/>
</dbReference>
<gene>
    <name evidence="1" type="ORF">HS1_002440</name>
</gene>
<sequence>MKKFIFSLVLFFSLCFPIWGENIDIIYQNNLFSEDRSFHLPESQDTKNSAHGEKSQADIERKINLLGVIIIGNIKKAIVRLSPSFMTTRERGKNILTVEVGDKIDNFLIKEIGDGNLTLAQGGRVYTIPLTKTPVKPLPIKKIHKLSTPLSKKSEKKTREIQKLIKERMRKIKR</sequence>
<accession>A0A7U4QMS6</accession>
<evidence type="ECO:0000313" key="1">
    <source>
        <dbReference type="EMBL" id="AMM42222.1"/>
    </source>
</evidence>
<organism evidence="1 2">
    <name type="scientific">Desulfofervidus auxilii</name>
    <dbReference type="NCBI Taxonomy" id="1621989"/>
    <lineage>
        <taxon>Bacteria</taxon>
        <taxon>Pseudomonadati</taxon>
        <taxon>Thermodesulfobacteriota</taxon>
        <taxon>Candidatus Desulfofervidia</taxon>
        <taxon>Candidatus Desulfofervidales</taxon>
        <taxon>Candidatus Desulfofervidaceae</taxon>
        <taxon>Candidatus Desulfofervidus</taxon>
    </lineage>
</organism>
<dbReference type="KEGG" id="daw:HS1_002440"/>
<dbReference type="RefSeq" id="WP_156469479.1">
    <property type="nucleotide sequence ID" value="NZ_CP013015.1"/>
</dbReference>
<name>A0A7U4QMS6_DESA2</name>